<feature type="chain" id="PRO_5015605001" evidence="1">
    <location>
        <begin position="25"/>
        <end position="81"/>
    </location>
</feature>
<feature type="signal peptide" evidence="1">
    <location>
        <begin position="1"/>
        <end position="24"/>
    </location>
</feature>
<keyword evidence="3" id="KW-1185">Reference proteome</keyword>
<dbReference type="Proteomes" id="UP000244064">
    <property type="component" value="Unassembled WGS sequence"/>
</dbReference>
<organism evidence="2 3">
    <name type="scientific">Pseudomonas mangrovi</name>
    <dbReference type="NCBI Taxonomy" id="2161748"/>
    <lineage>
        <taxon>Bacteria</taxon>
        <taxon>Pseudomonadati</taxon>
        <taxon>Pseudomonadota</taxon>
        <taxon>Gammaproteobacteria</taxon>
        <taxon>Pseudomonadales</taxon>
        <taxon>Pseudomonadaceae</taxon>
        <taxon>Pseudomonas</taxon>
    </lineage>
</organism>
<dbReference type="AlphaFoldDB" id="A0A2T5P7Q4"/>
<evidence type="ECO:0000256" key="1">
    <source>
        <dbReference type="SAM" id="SignalP"/>
    </source>
</evidence>
<reference evidence="2 3" key="1">
    <citation type="submission" date="2018-04" db="EMBL/GenBank/DDBJ databases">
        <title>Pseudomonas sp. nov., isolated from mangrove soil.</title>
        <authorList>
            <person name="Chen C."/>
        </authorList>
    </citation>
    <scope>NUCLEOTIDE SEQUENCE [LARGE SCALE GENOMIC DNA]</scope>
    <source>
        <strain evidence="2 3">TC-11</strain>
    </source>
</reference>
<sequence>MNMRIAGVALALVCSLPLAGTAQAEDADRQLCQKYRERLQSFERDGVMAYDPRSGNLQRMSADQARIVIERTRERVQQLCR</sequence>
<name>A0A2T5P7Q4_9PSED</name>
<evidence type="ECO:0000313" key="3">
    <source>
        <dbReference type="Proteomes" id="UP000244064"/>
    </source>
</evidence>
<dbReference type="EMBL" id="QASN01000020">
    <property type="protein sequence ID" value="PTU73761.1"/>
    <property type="molecule type" value="Genomic_DNA"/>
</dbReference>
<keyword evidence="1" id="KW-0732">Signal</keyword>
<dbReference type="RefSeq" id="WP_108108205.1">
    <property type="nucleotide sequence ID" value="NZ_QASN01000020.1"/>
</dbReference>
<protein>
    <submittedName>
        <fullName evidence="2">Uncharacterized protein</fullName>
    </submittedName>
</protein>
<comment type="caution">
    <text evidence="2">The sequence shown here is derived from an EMBL/GenBank/DDBJ whole genome shotgun (WGS) entry which is preliminary data.</text>
</comment>
<proteinExistence type="predicted"/>
<gene>
    <name evidence="2" type="ORF">DBO85_15775</name>
</gene>
<accession>A0A2T5P7Q4</accession>
<evidence type="ECO:0000313" key="2">
    <source>
        <dbReference type="EMBL" id="PTU73761.1"/>
    </source>
</evidence>